<evidence type="ECO:0000313" key="1">
    <source>
        <dbReference type="EMBL" id="CEK72123.1"/>
    </source>
</evidence>
<sequence length="108" mass="11766">LIQAAQAAAKPSAGSLTSIMDTHATDTSISLTREYAPDSDICSSDLAETVDRDIDQDENILEADIAQSVNAQQEPHDETIESIDETQVSAAERYRMPVELFQPDEESP</sequence>
<protein>
    <submittedName>
        <fullName evidence="1">Uncharacterized protein</fullName>
    </submittedName>
</protein>
<gene>
    <name evidence="1" type="primary">ORF81194</name>
</gene>
<name>A0A0B6ZU72_9EUPU</name>
<feature type="non-terminal residue" evidence="1">
    <location>
        <position position="108"/>
    </location>
</feature>
<reference evidence="1" key="1">
    <citation type="submission" date="2014-12" db="EMBL/GenBank/DDBJ databases">
        <title>Insight into the proteome of Arion vulgaris.</title>
        <authorList>
            <person name="Aradska J."/>
            <person name="Bulat T."/>
            <person name="Smidak R."/>
            <person name="Sarate P."/>
            <person name="Gangsoo J."/>
            <person name="Sialana F."/>
            <person name="Bilban M."/>
            <person name="Lubec G."/>
        </authorList>
    </citation>
    <scope>NUCLEOTIDE SEQUENCE</scope>
    <source>
        <tissue evidence="1">Skin</tissue>
    </source>
</reference>
<dbReference type="EMBL" id="HACG01025258">
    <property type="protein sequence ID" value="CEK72123.1"/>
    <property type="molecule type" value="Transcribed_RNA"/>
</dbReference>
<accession>A0A0B6ZU72</accession>
<proteinExistence type="predicted"/>
<organism evidence="1">
    <name type="scientific">Arion vulgaris</name>
    <dbReference type="NCBI Taxonomy" id="1028688"/>
    <lineage>
        <taxon>Eukaryota</taxon>
        <taxon>Metazoa</taxon>
        <taxon>Spiralia</taxon>
        <taxon>Lophotrochozoa</taxon>
        <taxon>Mollusca</taxon>
        <taxon>Gastropoda</taxon>
        <taxon>Heterobranchia</taxon>
        <taxon>Euthyneura</taxon>
        <taxon>Panpulmonata</taxon>
        <taxon>Eupulmonata</taxon>
        <taxon>Stylommatophora</taxon>
        <taxon>Helicina</taxon>
        <taxon>Arionoidea</taxon>
        <taxon>Arionidae</taxon>
        <taxon>Arion</taxon>
    </lineage>
</organism>
<feature type="non-terminal residue" evidence="1">
    <location>
        <position position="1"/>
    </location>
</feature>
<dbReference type="AlphaFoldDB" id="A0A0B6ZU72"/>